<reference evidence="1" key="1">
    <citation type="journal article" date="2015" name="Nature">
        <title>Complex archaea that bridge the gap between prokaryotes and eukaryotes.</title>
        <authorList>
            <person name="Spang A."/>
            <person name="Saw J.H."/>
            <person name="Jorgensen S.L."/>
            <person name="Zaremba-Niedzwiedzka K."/>
            <person name="Martijn J."/>
            <person name="Lind A.E."/>
            <person name="van Eijk R."/>
            <person name="Schleper C."/>
            <person name="Guy L."/>
            <person name="Ettema T.J."/>
        </authorList>
    </citation>
    <scope>NUCLEOTIDE SEQUENCE</scope>
</reference>
<name>A0A0F8ZW37_9ZZZZ</name>
<proteinExistence type="predicted"/>
<accession>A0A0F8ZW37</accession>
<evidence type="ECO:0000313" key="1">
    <source>
        <dbReference type="EMBL" id="KKK90140.1"/>
    </source>
</evidence>
<comment type="caution">
    <text evidence="1">The sequence shown here is derived from an EMBL/GenBank/DDBJ whole genome shotgun (WGS) entry which is preliminary data.</text>
</comment>
<organism evidence="1">
    <name type="scientific">marine sediment metagenome</name>
    <dbReference type="NCBI Taxonomy" id="412755"/>
    <lineage>
        <taxon>unclassified sequences</taxon>
        <taxon>metagenomes</taxon>
        <taxon>ecological metagenomes</taxon>
    </lineage>
</organism>
<gene>
    <name evidence="1" type="ORF">LCGC14_2726050</name>
</gene>
<dbReference type="EMBL" id="LAZR01049224">
    <property type="protein sequence ID" value="KKK90140.1"/>
    <property type="molecule type" value="Genomic_DNA"/>
</dbReference>
<feature type="non-terminal residue" evidence="1">
    <location>
        <position position="32"/>
    </location>
</feature>
<protein>
    <submittedName>
        <fullName evidence="1">Uncharacterized protein</fullName>
    </submittedName>
</protein>
<sequence>MEYWRGYMETTICNHIEIVEGIPGTVQIATCT</sequence>
<dbReference type="AlphaFoldDB" id="A0A0F8ZW37"/>